<evidence type="ECO:0000256" key="8">
    <source>
        <dbReference type="PIRNR" id="PIRNR006256"/>
    </source>
</evidence>
<dbReference type="Pfam" id="PF07503">
    <property type="entry name" value="zf-HYPF"/>
    <property type="match status" value="2"/>
</dbReference>
<dbReference type="SUPFAM" id="SSF55821">
    <property type="entry name" value="YrdC/RibB"/>
    <property type="match status" value="1"/>
</dbReference>
<keyword evidence="6" id="KW-0862">Zinc</keyword>
<dbReference type="InterPro" id="IPR017968">
    <property type="entry name" value="Acylphosphatase_CS"/>
</dbReference>
<comment type="catalytic activity">
    <reaction evidence="9">
        <text>an acyl phosphate + H2O = a carboxylate + phosphate + H(+)</text>
        <dbReference type="Rhea" id="RHEA:14965"/>
        <dbReference type="ChEBI" id="CHEBI:15377"/>
        <dbReference type="ChEBI" id="CHEBI:15378"/>
        <dbReference type="ChEBI" id="CHEBI:29067"/>
        <dbReference type="ChEBI" id="CHEBI:43474"/>
        <dbReference type="ChEBI" id="CHEBI:59918"/>
        <dbReference type="EC" id="3.6.1.7"/>
    </reaction>
</comment>
<reference evidence="14" key="1">
    <citation type="submission" date="2008-08" db="EMBL/GenBank/DDBJ databases">
        <title>The complete genome sequence of Coprothermobacter proteolyticus strain ATCC 5245 / DSM 5265 / BT.</title>
        <authorList>
            <person name="Dodson R.J."/>
            <person name="Durkin A.S."/>
            <person name="Wu M."/>
            <person name="Eisen J."/>
            <person name="Sutton G."/>
        </authorList>
    </citation>
    <scope>NUCLEOTIDE SEQUENCE [LARGE SCALE GENOMIC DNA]</scope>
    <source>
        <strain evidence="14">ATCC 35245 / DSM 5265 / OCM 4 / BT</strain>
    </source>
</reference>
<comment type="pathway">
    <text evidence="1">Protein modification; [NiFe] hydrogenase maturation.</text>
</comment>
<evidence type="ECO:0000313" key="13">
    <source>
        <dbReference type="EMBL" id="ACI16803.1"/>
    </source>
</evidence>
<dbReference type="UniPathway" id="UPA00335"/>
<organism evidence="13 14">
    <name type="scientific">Coprothermobacter proteolyticus (strain ATCC 35245 / DSM 5265 / OCM 4 / BT)</name>
    <dbReference type="NCBI Taxonomy" id="309798"/>
    <lineage>
        <taxon>Bacteria</taxon>
        <taxon>Pseudomonadati</taxon>
        <taxon>Coprothermobacterota</taxon>
        <taxon>Coprothermobacteria</taxon>
        <taxon>Coprothermobacterales</taxon>
        <taxon>Coprothermobacteraceae</taxon>
        <taxon>Coprothermobacter</taxon>
    </lineage>
</organism>
<evidence type="ECO:0000256" key="9">
    <source>
        <dbReference type="PROSITE-ProRule" id="PRU00520"/>
    </source>
</evidence>
<keyword evidence="9" id="KW-0378">Hydrolase</keyword>
<dbReference type="InterPro" id="IPR041440">
    <property type="entry name" value="HypF_C"/>
</dbReference>
<feature type="active site" evidence="9">
    <location>
        <position position="36"/>
    </location>
</feature>
<feature type="active site" evidence="9">
    <location>
        <position position="18"/>
    </location>
</feature>
<dbReference type="InterPro" id="IPR036046">
    <property type="entry name" value="Acylphosphatase-like_dom_sf"/>
</dbReference>
<dbReference type="Proteomes" id="UP000001732">
    <property type="component" value="Chromosome"/>
</dbReference>
<dbReference type="AlphaFoldDB" id="B5Y917"/>
<dbReference type="SUPFAM" id="SSF54975">
    <property type="entry name" value="Acylphosphatase/BLUF domain-like"/>
    <property type="match status" value="1"/>
</dbReference>
<dbReference type="PROSITE" id="PS00150">
    <property type="entry name" value="ACYLPHOSPHATASE_1"/>
    <property type="match status" value="1"/>
</dbReference>
<feature type="domain" description="Acylphosphatase-like" evidence="11">
    <location>
        <begin position="3"/>
        <end position="90"/>
    </location>
</feature>
<comment type="catalytic activity">
    <reaction evidence="7">
        <text>C-terminal L-cysteinyl-[HypE protein] + carbamoyl phosphate + ATP + H2O = C-terminal S-carboxamide-L-cysteinyl-[HypE protein] + AMP + phosphate + diphosphate + H(+)</text>
        <dbReference type="Rhea" id="RHEA:55636"/>
        <dbReference type="Rhea" id="RHEA-COMP:14247"/>
        <dbReference type="Rhea" id="RHEA-COMP:14392"/>
        <dbReference type="ChEBI" id="CHEBI:15377"/>
        <dbReference type="ChEBI" id="CHEBI:15378"/>
        <dbReference type="ChEBI" id="CHEBI:30616"/>
        <dbReference type="ChEBI" id="CHEBI:33019"/>
        <dbReference type="ChEBI" id="CHEBI:43474"/>
        <dbReference type="ChEBI" id="CHEBI:58228"/>
        <dbReference type="ChEBI" id="CHEBI:76913"/>
        <dbReference type="ChEBI" id="CHEBI:139126"/>
        <dbReference type="ChEBI" id="CHEBI:456215"/>
    </reaction>
</comment>
<evidence type="ECO:0000256" key="4">
    <source>
        <dbReference type="ARBA" id="ARBA00022723"/>
    </source>
</evidence>
<evidence type="ECO:0000256" key="7">
    <source>
        <dbReference type="ARBA" id="ARBA00048220"/>
    </source>
</evidence>
<reference evidence="13 14" key="2">
    <citation type="journal article" date="2014" name="Genome Announc.">
        <title>Complete Genome Sequence of Coprothermobacter proteolyticus DSM 5265.</title>
        <authorList>
            <person name="Alexiev A."/>
            <person name="Coil D.A."/>
            <person name="Badger J.H."/>
            <person name="Enticknap J."/>
            <person name="Ward N."/>
            <person name="Robb F.T."/>
            <person name="Eisen J.A."/>
        </authorList>
    </citation>
    <scope>NUCLEOTIDE SEQUENCE [LARGE SCALE GENOMIC DNA]</scope>
    <source>
        <strain evidence="14">ATCC 35245 / DSM 5265 / OCM 4 / BT</strain>
    </source>
</reference>
<dbReference type="NCBIfam" id="TIGR00143">
    <property type="entry name" value="hypF"/>
    <property type="match status" value="1"/>
</dbReference>
<dbReference type="GO" id="GO:0051604">
    <property type="term" value="P:protein maturation"/>
    <property type="evidence" value="ECO:0007669"/>
    <property type="project" value="TreeGrafter"/>
</dbReference>
<dbReference type="PANTHER" id="PTHR42959">
    <property type="entry name" value="CARBAMOYLTRANSFERASE"/>
    <property type="match status" value="1"/>
</dbReference>
<dbReference type="PROSITE" id="PS51163">
    <property type="entry name" value="YRDC"/>
    <property type="match status" value="1"/>
</dbReference>
<dbReference type="Pfam" id="PF22521">
    <property type="entry name" value="HypF_C_2"/>
    <property type="match status" value="1"/>
</dbReference>
<feature type="domain" description="YrdC-like" evidence="12">
    <location>
        <begin position="199"/>
        <end position="383"/>
    </location>
</feature>
<dbReference type="Pfam" id="PF00708">
    <property type="entry name" value="Acylphosphatase"/>
    <property type="match status" value="1"/>
</dbReference>
<dbReference type="PANTHER" id="PTHR42959:SF1">
    <property type="entry name" value="CARBAMOYLTRANSFERASE HYPF"/>
    <property type="match status" value="1"/>
</dbReference>
<dbReference type="InterPro" id="IPR001792">
    <property type="entry name" value="Acylphosphatase-like_dom"/>
</dbReference>
<dbReference type="InterPro" id="IPR043129">
    <property type="entry name" value="ATPase_NBD"/>
</dbReference>
<dbReference type="Pfam" id="PF17788">
    <property type="entry name" value="HypF_C"/>
    <property type="match status" value="1"/>
</dbReference>
<dbReference type="InterPro" id="IPR055128">
    <property type="entry name" value="HypF_C_2"/>
</dbReference>
<gene>
    <name evidence="13" type="primary">hypF</name>
    <name evidence="13" type="ordered locus">COPRO5265_0935</name>
</gene>
<dbReference type="InterPro" id="IPR051060">
    <property type="entry name" value="Carbamoyltrans_HypF-like"/>
</dbReference>
<evidence type="ECO:0000256" key="3">
    <source>
        <dbReference type="ARBA" id="ARBA00022598"/>
    </source>
</evidence>
<dbReference type="GO" id="GO:0003725">
    <property type="term" value="F:double-stranded RNA binding"/>
    <property type="evidence" value="ECO:0007669"/>
    <property type="project" value="InterPro"/>
</dbReference>
<dbReference type="InterPro" id="IPR011125">
    <property type="entry name" value="Znf_HypF"/>
</dbReference>
<dbReference type="Gene3D" id="3.90.870.50">
    <property type="match status" value="1"/>
</dbReference>
<dbReference type="Pfam" id="PF01300">
    <property type="entry name" value="Sua5_yciO_yrdC"/>
    <property type="match status" value="1"/>
</dbReference>
<evidence type="ECO:0000259" key="11">
    <source>
        <dbReference type="PROSITE" id="PS51160"/>
    </source>
</evidence>
<evidence type="ECO:0000313" key="14">
    <source>
        <dbReference type="Proteomes" id="UP000001732"/>
    </source>
</evidence>
<evidence type="ECO:0000256" key="10">
    <source>
        <dbReference type="SAM" id="MobiDB-lite"/>
    </source>
</evidence>
<proteinExistence type="inferred from homology"/>
<dbReference type="InterPro" id="IPR004421">
    <property type="entry name" value="Carbamoyltransferase_HypF"/>
</dbReference>
<dbReference type="PROSITE" id="PS51160">
    <property type="entry name" value="ACYLPHOSPHATASE_3"/>
    <property type="match status" value="1"/>
</dbReference>
<evidence type="ECO:0000256" key="2">
    <source>
        <dbReference type="ARBA" id="ARBA00008097"/>
    </source>
</evidence>
<feature type="region of interest" description="Disordered" evidence="10">
    <location>
        <begin position="741"/>
        <end position="764"/>
    </location>
</feature>
<evidence type="ECO:0000256" key="6">
    <source>
        <dbReference type="ARBA" id="ARBA00022833"/>
    </source>
</evidence>
<keyword evidence="3" id="KW-0436">Ligase</keyword>
<keyword evidence="14" id="KW-1185">Reference proteome</keyword>
<dbReference type="KEGG" id="cpo:COPRO5265_0935"/>
<evidence type="ECO:0000256" key="5">
    <source>
        <dbReference type="ARBA" id="ARBA00022771"/>
    </source>
</evidence>
<dbReference type="GO" id="GO:0003998">
    <property type="term" value="F:acylphosphatase activity"/>
    <property type="evidence" value="ECO:0007669"/>
    <property type="project" value="UniProtKB-EC"/>
</dbReference>
<dbReference type="Gene3D" id="3.30.420.40">
    <property type="match status" value="1"/>
</dbReference>
<dbReference type="GO" id="GO:0016743">
    <property type="term" value="F:carboxyl- or carbamoyltransferase activity"/>
    <property type="evidence" value="ECO:0007669"/>
    <property type="project" value="UniProtKB-UniRule"/>
</dbReference>
<dbReference type="EMBL" id="CP001145">
    <property type="protein sequence ID" value="ACI16803.1"/>
    <property type="molecule type" value="Genomic_DNA"/>
</dbReference>
<dbReference type="InterPro" id="IPR017945">
    <property type="entry name" value="DHBP_synth_RibB-like_a/b_dom"/>
</dbReference>
<keyword evidence="4" id="KW-0479">Metal-binding</keyword>
<dbReference type="PIRSF" id="PIRSF006256">
    <property type="entry name" value="CMPcnvr_hdrg_mat"/>
    <property type="match status" value="1"/>
</dbReference>
<evidence type="ECO:0000256" key="1">
    <source>
        <dbReference type="ARBA" id="ARBA00004711"/>
    </source>
</evidence>
<dbReference type="SUPFAM" id="SSF53067">
    <property type="entry name" value="Actin-like ATPase domain"/>
    <property type="match status" value="1"/>
</dbReference>
<dbReference type="Gene3D" id="3.30.110.120">
    <property type="match status" value="1"/>
</dbReference>
<dbReference type="EC" id="6.2.-.-" evidence="8"/>
<dbReference type="GO" id="GO:0016874">
    <property type="term" value="F:ligase activity"/>
    <property type="evidence" value="ECO:0007669"/>
    <property type="project" value="UniProtKB-UniRule"/>
</dbReference>
<name>B5Y917_COPPD</name>
<protein>
    <recommendedName>
        <fullName evidence="8">Carbamoyltransferase</fullName>
        <ecNumber evidence="8">6.2.-.-</ecNumber>
    </recommendedName>
</protein>
<dbReference type="STRING" id="309798.COPRO5265_0935"/>
<keyword evidence="5" id="KW-0863">Zinc-finger</keyword>
<dbReference type="InterPro" id="IPR006070">
    <property type="entry name" value="Sua5-like_dom"/>
</dbReference>
<comment type="similarity">
    <text evidence="2 8">Belongs to the carbamoyltransferase HypF family.</text>
</comment>
<dbReference type="eggNOG" id="COG0068">
    <property type="taxonomic scope" value="Bacteria"/>
</dbReference>
<evidence type="ECO:0000259" key="12">
    <source>
        <dbReference type="PROSITE" id="PS51163"/>
    </source>
</evidence>
<sequence>MMRKAFRINGIVQGVGFRPFVARIAKQLNLTGFVLNSGHGVYIEVQGEEHLVKVFEEKLNNEKPHESIYIEFDTWECEEIQDEKDFVILASETNADVFTFIPPDLATCHDCVEEILTPSNRRYLYPLTNCTNCGPRYTVIEKLPYDRPNTSMKPFPLCAECYREYTNPKDRRYHAQPVACPDCGPQTYIVSKDGGMIADPDLRKTVDILKDGKVVAIKSLGGYLLACDALNETAVNRLRKLKRRPQEPFALMSTLPNIENFCYVNSAEKDLLESPAAPIVLLQKKPYGSLPEVVAPGQNYLGFMLPYSPLHHIIFYHWPEAVLVMTSANLHGEVIYYEESDLPKLLEMADYVLTHDRAIVTHVDDSVVQMLSDGPHLIRRSRGYVPLPIKLSNQCKVPILATGGDEKATPALAKNGYAILGQYVGDLKNVRTMDTYLKVIDHLKELFEIEPQVVVTDKHPGYLSHRFAYSTGLPVIELQHHVAHALSVMEENQLSKAIAIVYDGTGYGDDGTLWGSEVLLVENADYQRLFHFDYMPLVGGEKAIEEPWRLAASLLQIDQAERFFGERGRNIALLGAKGRFPLACGMGRIFDAVSALLGVCSMATYEGEPAQKLQMIAENSLEKGNFADNITIHESTVSTRDIIQNIVELLNKGYEINDISRIFHNTVAELTVRMVIKFDWENVVLSGGSFQNNILYKSVRDRLEKLGLKVFRNRQVPMNDNGIALGQIAYVLRRSDNVFGNTHVNREDPGQQSSSIIHERTQRN</sequence>
<dbReference type="Gene3D" id="3.30.420.360">
    <property type="match status" value="1"/>
</dbReference>
<dbReference type="GO" id="GO:0008270">
    <property type="term" value="F:zinc ion binding"/>
    <property type="evidence" value="ECO:0007669"/>
    <property type="project" value="UniProtKB-KW"/>
</dbReference>
<accession>B5Y917</accession>